<comment type="subcellular location">
    <subcellularLocation>
        <location evidence="1">Cell membrane</location>
        <topology evidence="1">Multi-pass membrane protein</topology>
    </subcellularLocation>
</comment>
<evidence type="ECO:0000256" key="3">
    <source>
        <dbReference type="ARBA" id="ARBA00022692"/>
    </source>
</evidence>
<feature type="transmembrane region" description="Helical" evidence="7">
    <location>
        <begin position="99"/>
        <end position="120"/>
    </location>
</feature>
<dbReference type="Gene3D" id="1.20.1740.10">
    <property type="entry name" value="Amino acid/polyamine transporter I"/>
    <property type="match status" value="1"/>
</dbReference>
<feature type="transmembrane region" description="Helical" evidence="7">
    <location>
        <begin position="250"/>
        <end position="271"/>
    </location>
</feature>
<evidence type="ECO:0000313" key="9">
    <source>
        <dbReference type="EMBL" id="VFT78144.1"/>
    </source>
</evidence>
<evidence type="ECO:0000256" key="6">
    <source>
        <dbReference type="SAM" id="MobiDB-lite"/>
    </source>
</evidence>
<dbReference type="Pfam" id="PF13520">
    <property type="entry name" value="AA_permease_2"/>
    <property type="match status" value="1"/>
</dbReference>
<dbReference type="EMBL" id="CAADRA010000059">
    <property type="protein sequence ID" value="VFT78144.1"/>
    <property type="molecule type" value="Genomic_DNA"/>
</dbReference>
<feature type="transmembrane region" description="Helical" evidence="7">
    <location>
        <begin position="183"/>
        <end position="200"/>
    </location>
</feature>
<name>A0A485K4X8_9STRA</name>
<dbReference type="GO" id="GO:0022857">
    <property type="term" value="F:transmembrane transporter activity"/>
    <property type="evidence" value="ECO:0007669"/>
    <property type="project" value="InterPro"/>
</dbReference>
<protein>
    <submittedName>
        <fullName evidence="9">Aste57867_920 protein</fullName>
    </submittedName>
</protein>
<dbReference type="OrthoDB" id="3900342at2759"/>
<feature type="transmembrane region" description="Helical" evidence="7">
    <location>
        <begin position="140"/>
        <end position="163"/>
    </location>
</feature>
<sequence length="568" mass="61558">MPWTNDNFGVTKDLGFDTAWRDSISSTVVQAQVSKARVRSNHSSASMHKRVASAVQAQLSFKDRIKRAHTSWDIWALGISIVLGGQFTSWNAGLAAGSAGFGISVLLVGLAYVCLACSMAEMTSMLPFAGGVYGLSRCTLGFYAGFVLGCFEILVYMLYVSSINVSLGKTVTSWWPILQPYEPIVWVLSYVTTTSIVVVGGHVYWRFIFLLAITLLGLILLFVFGSIPYANMDVYAGGSDHAFVGGFSQWFTSLPLAMWFFTGIEALNPLCNEIDTPRHTIPRGQVSSMLTIFVSSIAVYLTTISLPPGITALASVMTVFNGGYSQLFPTLATNATLLSLPAIYATSPGFLLSGGNIIASLADSKLIPHALRCRHPVYGTTSHASLAMASASFLLCFLVFYQPSADADLFNLSMLFASMIYTSQCIGYIFLKRRYRTMERTFHSPFGVPGAAFAMLVFALCALSIVGCQVQSAHIVMAWAAIVACLSIYYHAIAKSRQTISDDERKILFFVHIANHNDAKRKHNHRGGVVTKFLHSIMTTFSGPKSTATGGTRTSAIAPHAADLPPTT</sequence>
<feature type="region of interest" description="Disordered" evidence="6">
    <location>
        <begin position="544"/>
        <end position="568"/>
    </location>
</feature>
<evidence type="ECO:0000313" key="8">
    <source>
        <dbReference type="EMBL" id="KAF0719591.1"/>
    </source>
</evidence>
<keyword evidence="3 7" id="KW-0812">Transmembrane</keyword>
<evidence type="ECO:0000256" key="7">
    <source>
        <dbReference type="SAM" id="Phobius"/>
    </source>
</evidence>
<evidence type="ECO:0000313" key="10">
    <source>
        <dbReference type="Proteomes" id="UP000332933"/>
    </source>
</evidence>
<keyword evidence="4 7" id="KW-1133">Transmembrane helix</keyword>
<feature type="transmembrane region" description="Helical" evidence="7">
    <location>
        <begin position="472"/>
        <end position="492"/>
    </location>
</feature>
<feature type="transmembrane region" description="Helical" evidence="7">
    <location>
        <begin position="74"/>
        <end position="93"/>
    </location>
</feature>
<reference evidence="9 10" key="1">
    <citation type="submission" date="2019-03" db="EMBL/GenBank/DDBJ databases">
        <authorList>
            <person name="Gaulin E."/>
            <person name="Dumas B."/>
        </authorList>
    </citation>
    <scope>NUCLEOTIDE SEQUENCE [LARGE SCALE GENOMIC DNA]</scope>
    <source>
        <strain evidence="9">CBS 568.67</strain>
    </source>
</reference>
<dbReference type="PANTHER" id="PTHR42770">
    <property type="entry name" value="AMINO ACID TRANSPORTER-RELATED"/>
    <property type="match status" value="1"/>
</dbReference>
<dbReference type="Proteomes" id="UP000332933">
    <property type="component" value="Unassembled WGS sequence"/>
</dbReference>
<feature type="transmembrane region" description="Helical" evidence="7">
    <location>
        <begin position="207"/>
        <end position="230"/>
    </location>
</feature>
<keyword evidence="10" id="KW-1185">Reference proteome</keyword>
<evidence type="ECO:0000256" key="1">
    <source>
        <dbReference type="ARBA" id="ARBA00004651"/>
    </source>
</evidence>
<feature type="transmembrane region" description="Helical" evidence="7">
    <location>
        <begin position="443"/>
        <end position="466"/>
    </location>
</feature>
<evidence type="ECO:0000256" key="2">
    <source>
        <dbReference type="ARBA" id="ARBA00022475"/>
    </source>
</evidence>
<feature type="transmembrane region" description="Helical" evidence="7">
    <location>
        <begin position="292"/>
        <end position="320"/>
    </location>
</feature>
<reference evidence="8" key="2">
    <citation type="submission" date="2019-06" db="EMBL/GenBank/DDBJ databases">
        <title>Genomics analysis of Aphanomyces spp. identifies a new class of oomycete effector associated with host adaptation.</title>
        <authorList>
            <person name="Gaulin E."/>
        </authorList>
    </citation>
    <scope>NUCLEOTIDE SEQUENCE</scope>
    <source>
        <strain evidence="8">CBS 578.67</strain>
    </source>
</reference>
<dbReference type="AlphaFoldDB" id="A0A485K4X8"/>
<evidence type="ECO:0000256" key="5">
    <source>
        <dbReference type="ARBA" id="ARBA00023136"/>
    </source>
</evidence>
<dbReference type="InterPro" id="IPR002293">
    <property type="entry name" value="AA/rel_permease1"/>
</dbReference>
<keyword evidence="5 7" id="KW-0472">Membrane</keyword>
<feature type="compositionally biased region" description="Polar residues" evidence="6">
    <location>
        <begin position="544"/>
        <end position="555"/>
    </location>
</feature>
<dbReference type="InterPro" id="IPR050367">
    <property type="entry name" value="APC_superfamily"/>
</dbReference>
<dbReference type="GO" id="GO:0005886">
    <property type="term" value="C:plasma membrane"/>
    <property type="evidence" value="ECO:0007669"/>
    <property type="project" value="UniProtKB-SubCell"/>
</dbReference>
<feature type="transmembrane region" description="Helical" evidence="7">
    <location>
        <begin position="409"/>
        <end position="431"/>
    </location>
</feature>
<accession>A0A485K4X8</accession>
<dbReference type="PANTHER" id="PTHR42770:SF11">
    <property type="entry name" value="INNER MEMBRANE TRANSPORT PROTEIN YBAT"/>
    <property type="match status" value="1"/>
</dbReference>
<keyword evidence="2" id="KW-1003">Cell membrane</keyword>
<feature type="transmembrane region" description="Helical" evidence="7">
    <location>
        <begin position="383"/>
        <end position="403"/>
    </location>
</feature>
<feature type="transmembrane region" description="Helical" evidence="7">
    <location>
        <begin position="340"/>
        <end position="362"/>
    </location>
</feature>
<evidence type="ECO:0000256" key="4">
    <source>
        <dbReference type="ARBA" id="ARBA00022989"/>
    </source>
</evidence>
<proteinExistence type="predicted"/>
<dbReference type="EMBL" id="VJMH01000059">
    <property type="protein sequence ID" value="KAF0719591.1"/>
    <property type="molecule type" value="Genomic_DNA"/>
</dbReference>
<organism evidence="9 10">
    <name type="scientific">Aphanomyces stellatus</name>
    <dbReference type="NCBI Taxonomy" id="120398"/>
    <lineage>
        <taxon>Eukaryota</taxon>
        <taxon>Sar</taxon>
        <taxon>Stramenopiles</taxon>
        <taxon>Oomycota</taxon>
        <taxon>Saprolegniomycetes</taxon>
        <taxon>Saprolegniales</taxon>
        <taxon>Verrucalvaceae</taxon>
        <taxon>Aphanomyces</taxon>
    </lineage>
</organism>
<gene>
    <name evidence="9" type="primary">Aste57867_920</name>
    <name evidence="8" type="ORF">As57867_000919</name>
    <name evidence="9" type="ORF">ASTE57867_920</name>
</gene>